<dbReference type="Proteomes" id="UP000759131">
    <property type="component" value="Unassembled WGS sequence"/>
</dbReference>
<proteinExistence type="predicted"/>
<keyword evidence="2" id="KW-1185">Reference proteome</keyword>
<dbReference type="EMBL" id="OC861861">
    <property type="protein sequence ID" value="CAD7629761.1"/>
    <property type="molecule type" value="Genomic_DNA"/>
</dbReference>
<reference evidence="1" key="1">
    <citation type="submission" date="2020-11" db="EMBL/GenBank/DDBJ databases">
        <authorList>
            <person name="Tran Van P."/>
        </authorList>
    </citation>
    <scope>NUCLEOTIDE SEQUENCE</scope>
</reference>
<evidence type="ECO:0000313" key="2">
    <source>
        <dbReference type="Proteomes" id="UP000759131"/>
    </source>
</evidence>
<dbReference type="EMBL" id="CAJPIZ010007286">
    <property type="protein sequence ID" value="CAG2110191.1"/>
    <property type="molecule type" value="Genomic_DNA"/>
</dbReference>
<gene>
    <name evidence="1" type="ORF">OSB1V03_LOCUS10176</name>
</gene>
<evidence type="ECO:0000313" key="1">
    <source>
        <dbReference type="EMBL" id="CAD7629761.1"/>
    </source>
</evidence>
<organism evidence="1">
    <name type="scientific">Medioppia subpectinata</name>
    <dbReference type="NCBI Taxonomy" id="1979941"/>
    <lineage>
        <taxon>Eukaryota</taxon>
        <taxon>Metazoa</taxon>
        <taxon>Ecdysozoa</taxon>
        <taxon>Arthropoda</taxon>
        <taxon>Chelicerata</taxon>
        <taxon>Arachnida</taxon>
        <taxon>Acari</taxon>
        <taxon>Acariformes</taxon>
        <taxon>Sarcoptiformes</taxon>
        <taxon>Oribatida</taxon>
        <taxon>Brachypylina</taxon>
        <taxon>Oppioidea</taxon>
        <taxon>Oppiidae</taxon>
        <taxon>Medioppia</taxon>
    </lineage>
</organism>
<name>A0A7R9KUY7_9ACAR</name>
<dbReference type="OrthoDB" id="6285980at2759"/>
<accession>A0A7R9KUY7</accession>
<protein>
    <submittedName>
        <fullName evidence="1">Uncharacterized protein</fullName>
    </submittedName>
</protein>
<dbReference type="AlphaFoldDB" id="A0A7R9KUY7"/>
<sequence>MFIGVISGTFPGVIPLSKRPALEKSGLPVYQPSGSAAAYQQALAMHQSFVPLSFYYPMAGHPHGVQRSFGA</sequence>